<sequence length="75" mass="8637">LVKKIFEEVYNNKELNFKGQKISLSELKALPVIDFETQIIIKDYIDDLVFALYFNIRIKNLGIKSGLTNIVCGIM</sequence>
<evidence type="ECO:0000313" key="1">
    <source>
        <dbReference type="EMBL" id="GAI14950.1"/>
    </source>
</evidence>
<accession>X1MJT1</accession>
<reference evidence="1" key="1">
    <citation type="journal article" date="2014" name="Front. Microbiol.">
        <title>High frequency of phylogenetically diverse reductive dehalogenase-homologous genes in deep subseafloor sedimentary metagenomes.</title>
        <authorList>
            <person name="Kawai M."/>
            <person name="Futagami T."/>
            <person name="Toyoda A."/>
            <person name="Takaki Y."/>
            <person name="Nishi S."/>
            <person name="Hori S."/>
            <person name="Arai W."/>
            <person name="Tsubouchi T."/>
            <person name="Morono Y."/>
            <person name="Uchiyama I."/>
            <person name="Ito T."/>
            <person name="Fujiyama A."/>
            <person name="Inagaki F."/>
            <person name="Takami H."/>
        </authorList>
    </citation>
    <scope>NUCLEOTIDE SEQUENCE</scope>
    <source>
        <strain evidence="1">Expedition CK06-06</strain>
    </source>
</reference>
<proteinExistence type="predicted"/>
<protein>
    <submittedName>
        <fullName evidence="1">Uncharacterized protein</fullName>
    </submittedName>
</protein>
<dbReference type="EMBL" id="BARV01010660">
    <property type="protein sequence ID" value="GAI14950.1"/>
    <property type="molecule type" value="Genomic_DNA"/>
</dbReference>
<name>X1MJT1_9ZZZZ</name>
<dbReference type="AlphaFoldDB" id="X1MJT1"/>
<organism evidence="1">
    <name type="scientific">marine sediment metagenome</name>
    <dbReference type="NCBI Taxonomy" id="412755"/>
    <lineage>
        <taxon>unclassified sequences</taxon>
        <taxon>metagenomes</taxon>
        <taxon>ecological metagenomes</taxon>
    </lineage>
</organism>
<feature type="non-terminal residue" evidence="1">
    <location>
        <position position="1"/>
    </location>
</feature>
<gene>
    <name evidence="1" type="ORF">S06H3_20557</name>
</gene>
<comment type="caution">
    <text evidence="1">The sequence shown here is derived from an EMBL/GenBank/DDBJ whole genome shotgun (WGS) entry which is preliminary data.</text>
</comment>